<keyword evidence="2" id="KW-1185">Reference proteome</keyword>
<dbReference type="EMBL" id="BX548175">
    <property type="protein sequence ID" value="CAX31986.1"/>
    <property type="molecule type" value="Genomic_DNA"/>
</dbReference>
<dbReference type="HOGENOM" id="CLU_3083534_0_0_3"/>
<evidence type="ECO:0000313" key="1">
    <source>
        <dbReference type="EMBL" id="CAX31986.1"/>
    </source>
</evidence>
<name>B9ERA6_PROMM</name>
<sequence>MPSVKPRVGWIIDPELLSLLKELADKSGRTVPKEAEQAIKNWLQLHGNLPQD</sequence>
<gene>
    <name evidence="1" type="ordered locus">PMT_2468</name>
</gene>
<proteinExistence type="predicted"/>
<protein>
    <submittedName>
        <fullName evidence="1">Uncharacterized protein</fullName>
    </submittedName>
</protein>
<dbReference type="Proteomes" id="UP000001423">
    <property type="component" value="Chromosome"/>
</dbReference>
<dbReference type="RefSeq" id="WP_157859818.1">
    <property type="nucleotide sequence ID" value="NC_005071.1"/>
</dbReference>
<dbReference type="KEGG" id="pmt:PMT_2468"/>
<reference evidence="1 2" key="1">
    <citation type="journal article" date="2003" name="Nature">
        <title>Genome divergence in two Prochlorococcus ecotypes reflects oceanic niche differentiation.</title>
        <authorList>
            <person name="Rocap G."/>
            <person name="Larimer F.W."/>
            <person name="Lamerdin J.E."/>
            <person name="Malfatti S."/>
            <person name="Chain P."/>
            <person name="Ahlgren N.A."/>
            <person name="Arellano A."/>
            <person name="Coleman M."/>
            <person name="Hauser L."/>
            <person name="Hess W.R."/>
            <person name="Johnson Z.I."/>
            <person name="Land M.L."/>
            <person name="Lindell D."/>
            <person name="Post A.F."/>
            <person name="Regala W."/>
            <person name="Shah M."/>
            <person name="Shaw S.L."/>
            <person name="Steglich C."/>
            <person name="Sullivan M.B."/>
            <person name="Ting C.S."/>
            <person name="Tolonen A."/>
            <person name="Webb E.A."/>
            <person name="Zinser E.R."/>
            <person name="Chisholm S.W."/>
        </authorList>
    </citation>
    <scope>NUCLEOTIDE SEQUENCE [LARGE SCALE GENOMIC DNA]</scope>
    <source>
        <strain evidence="2">MIT 9313</strain>
    </source>
</reference>
<evidence type="ECO:0000313" key="2">
    <source>
        <dbReference type="Proteomes" id="UP000001423"/>
    </source>
</evidence>
<accession>B9ERA6</accession>
<organism evidence="1 2">
    <name type="scientific">Prochlorococcus marinus (strain MIT 9313)</name>
    <dbReference type="NCBI Taxonomy" id="74547"/>
    <lineage>
        <taxon>Bacteria</taxon>
        <taxon>Bacillati</taxon>
        <taxon>Cyanobacteriota</taxon>
        <taxon>Cyanophyceae</taxon>
        <taxon>Synechococcales</taxon>
        <taxon>Prochlorococcaceae</taxon>
        <taxon>Prochlorococcus</taxon>
    </lineage>
</organism>
<dbReference type="AlphaFoldDB" id="B9ERA6"/>